<sequence length="447" mass="51540">MIEPNNPEINVDDLMEQIRQEVAKRNLTVPRRNNINQNIIGSINLSPDTTMSVLSSRLQALLNDASLNSQSIDKLPNKLNRFPLKIRIIQKVILKLYNFVFKKQGIVNQNFISAFKELQELTEVKINQKNQELINTLNKRFEFEREISENHYQALEQKHQALEQKHTHQIKALQLELTYNKKTFANLLQSLENRTGFSNQQITNIPTQPASKSSYSEQEEAHLLDAFYVAFEEKFRGSYEEIAKRLKVYLPFIEQAKEQASDTILDLGCGRGEWLEFLREKGYQVQGIDLNRMMLEECRSKNLEVYEVDAIAHIQTLADNSLGAVTGFHIIEHLPFPALLQLLQETIRVLKPGGVAIFETPNPQNILVSTRTFYLDPTHRNPLPSDLIQFLLDNTGFEPVEVLPLHPYEEALQIKGTEELTQRFNQYFYGPQDYAIIGYKPCNPSPL</sequence>
<evidence type="ECO:0000313" key="3">
    <source>
        <dbReference type="Proteomes" id="UP001526426"/>
    </source>
</evidence>
<dbReference type="Pfam" id="PF13489">
    <property type="entry name" value="Methyltransf_23"/>
    <property type="match status" value="1"/>
</dbReference>
<reference evidence="2 3" key="1">
    <citation type="submission" date="2021-08" db="EMBL/GenBank/DDBJ databases">
        <title>Draft genome sequence of Spirulina subsalsa with high tolerance to salinity and hype-accumulation of phycocyanin.</title>
        <authorList>
            <person name="Pei H."/>
            <person name="Jiang L."/>
        </authorList>
    </citation>
    <scope>NUCLEOTIDE SEQUENCE [LARGE SCALE GENOMIC DNA]</scope>
    <source>
        <strain evidence="2 3">FACHB-351</strain>
    </source>
</reference>
<keyword evidence="3" id="KW-1185">Reference proteome</keyword>
<name>A0ABT3L8L3_9CYAN</name>
<proteinExistence type="predicted"/>
<dbReference type="Proteomes" id="UP001526426">
    <property type="component" value="Unassembled WGS sequence"/>
</dbReference>
<dbReference type="CDD" id="cd02440">
    <property type="entry name" value="AdoMet_MTases"/>
    <property type="match status" value="1"/>
</dbReference>
<evidence type="ECO:0000313" key="2">
    <source>
        <dbReference type="EMBL" id="MCW6037300.1"/>
    </source>
</evidence>
<accession>A0ABT3L8L3</accession>
<keyword evidence="1" id="KW-0175">Coiled coil</keyword>
<dbReference type="PANTHER" id="PTHR43861">
    <property type="entry name" value="TRANS-ACONITATE 2-METHYLTRANSFERASE-RELATED"/>
    <property type="match status" value="1"/>
</dbReference>
<keyword evidence="2" id="KW-0489">Methyltransferase</keyword>
<dbReference type="GO" id="GO:0008168">
    <property type="term" value="F:methyltransferase activity"/>
    <property type="evidence" value="ECO:0007669"/>
    <property type="project" value="UniProtKB-KW"/>
</dbReference>
<organism evidence="2 3">
    <name type="scientific">Spirulina subsalsa FACHB-351</name>
    <dbReference type="NCBI Taxonomy" id="234711"/>
    <lineage>
        <taxon>Bacteria</taxon>
        <taxon>Bacillati</taxon>
        <taxon>Cyanobacteriota</taxon>
        <taxon>Cyanophyceae</taxon>
        <taxon>Spirulinales</taxon>
        <taxon>Spirulinaceae</taxon>
        <taxon>Spirulina</taxon>
    </lineage>
</organism>
<dbReference type="InterPro" id="IPR029063">
    <property type="entry name" value="SAM-dependent_MTases_sf"/>
</dbReference>
<dbReference type="EMBL" id="JAIHOM010000065">
    <property type="protein sequence ID" value="MCW6037300.1"/>
    <property type="molecule type" value="Genomic_DNA"/>
</dbReference>
<comment type="caution">
    <text evidence="2">The sequence shown here is derived from an EMBL/GenBank/DDBJ whole genome shotgun (WGS) entry which is preliminary data.</text>
</comment>
<dbReference type="SUPFAM" id="SSF53335">
    <property type="entry name" value="S-adenosyl-L-methionine-dependent methyltransferases"/>
    <property type="match status" value="1"/>
</dbReference>
<dbReference type="GO" id="GO:0032259">
    <property type="term" value="P:methylation"/>
    <property type="evidence" value="ECO:0007669"/>
    <property type="project" value="UniProtKB-KW"/>
</dbReference>
<feature type="coiled-coil region" evidence="1">
    <location>
        <begin position="138"/>
        <end position="172"/>
    </location>
</feature>
<gene>
    <name evidence="2" type="ORF">K4A83_13610</name>
</gene>
<dbReference type="RefSeq" id="WP_265265155.1">
    <property type="nucleotide sequence ID" value="NZ_JAIHOM010000065.1"/>
</dbReference>
<evidence type="ECO:0000256" key="1">
    <source>
        <dbReference type="SAM" id="Coils"/>
    </source>
</evidence>
<dbReference type="Gene3D" id="3.40.50.150">
    <property type="entry name" value="Vaccinia Virus protein VP39"/>
    <property type="match status" value="1"/>
</dbReference>
<protein>
    <submittedName>
        <fullName evidence="2">Methyltransferase domain-containing protein</fullName>
    </submittedName>
</protein>
<keyword evidence="2" id="KW-0808">Transferase</keyword>